<feature type="domain" description="Reverse transcriptase" evidence="1">
    <location>
        <begin position="224"/>
        <end position="342"/>
    </location>
</feature>
<dbReference type="PANTHER" id="PTHR33332">
    <property type="entry name" value="REVERSE TRANSCRIPTASE DOMAIN-CONTAINING PROTEIN"/>
    <property type="match status" value="1"/>
</dbReference>
<dbReference type="EMBL" id="JARBHB010000001">
    <property type="protein sequence ID" value="KAJ8896405.1"/>
    <property type="molecule type" value="Genomic_DNA"/>
</dbReference>
<evidence type="ECO:0000313" key="2">
    <source>
        <dbReference type="EMBL" id="KAJ8896405.1"/>
    </source>
</evidence>
<name>A0ABQ9II81_9NEOP</name>
<comment type="caution">
    <text evidence="2">The sequence shown here is derived from an EMBL/GenBank/DDBJ whole genome shotgun (WGS) entry which is preliminary data.</text>
</comment>
<evidence type="ECO:0000313" key="3">
    <source>
        <dbReference type="Proteomes" id="UP001159363"/>
    </source>
</evidence>
<gene>
    <name evidence="2" type="ORF">PR048_001749</name>
</gene>
<dbReference type="Pfam" id="PF00078">
    <property type="entry name" value="RVT_1"/>
    <property type="match status" value="1"/>
</dbReference>
<keyword evidence="3" id="KW-1185">Reference proteome</keyword>
<proteinExistence type="predicted"/>
<dbReference type="InterPro" id="IPR000477">
    <property type="entry name" value="RT_dom"/>
</dbReference>
<sequence length="347" mass="39295">MFKGLKLHILPLNATHRTHTSNTWLDLSIVTNEDKVVNYGQLEAPGLSHHDPIYLSYCLRSSEFAPKLISYRDIKNIKTEKLLSAAECLPWQYVATTATVDEKVDVFNKLVLNLYDGLAPVVNKHATRAPAPWLAQEIWEIIARCNVEQLRCMGAMPTKHTGSKAIQQQCKPDNISVLEANRTIMHIKSRAKGNDEISIKLICLILPVILSTLTDIFNASITSPLSILPCLTKAFEYIIHGHIVSHINEDNLLDNFQSGFRRQHSTIAFTNITEDIRRALNSRQLTLLTIIDFSKALDSVDHDILLAKLSSYFNFSLSICECIQSYLCDRYQCVIMNNTKSQWHAVF</sequence>
<dbReference type="Proteomes" id="UP001159363">
    <property type="component" value="Chromosome 1"/>
</dbReference>
<accession>A0ABQ9II81</accession>
<organism evidence="2 3">
    <name type="scientific">Dryococelus australis</name>
    <dbReference type="NCBI Taxonomy" id="614101"/>
    <lineage>
        <taxon>Eukaryota</taxon>
        <taxon>Metazoa</taxon>
        <taxon>Ecdysozoa</taxon>
        <taxon>Arthropoda</taxon>
        <taxon>Hexapoda</taxon>
        <taxon>Insecta</taxon>
        <taxon>Pterygota</taxon>
        <taxon>Neoptera</taxon>
        <taxon>Polyneoptera</taxon>
        <taxon>Phasmatodea</taxon>
        <taxon>Verophasmatodea</taxon>
        <taxon>Anareolatae</taxon>
        <taxon>Phasmatidae</taxon>
        <taxon>Eurycanthinae</taxon>
        <taxon>Dryococelus</taxon>
    </lineage>
</organism>
<evidence type="ECO:0000259" key="1">
    <source>
        <dbReference type="Pfam" id="PF00078"/>
    </source>
</evidence>
<reference evidence="2 3" key="1">
    <citation type="submission" date="2023-02" db="EMBL/GenBank/DDBJ databases">
        <title>LHISI_Scaffold_Assembly.</title>
        <authorList>
            <person name="Stuart O.P."/>
            <person name="Cleave R."/>
            <person name="Magrath M.J.L."/>
            <person name="Mikheyev A.S."/>
        </authorList>
    </citation>
    <scope>NUCLEOTIDE SEQUENCE [LARGE SCALE GENOMIC DNA]</scope>
    <source>
        <strain evidence="2">Daus_M_001</strain>
        <tissue evidence="2">Leg muscle</tissue>
    </source>
</reference>
<protein>
    <recommendedName>
        <fullName evidence="1">Reverse transcriptase domain-containing protein</fullName>
    </recommendedName>
</protein>